<evidence type="ECO:0000256" key="11">
    <source>
        <dbReference type="ARBA" id="ARBA00049893"/>
    </source>
</evidence>
<reference evidence="13" key="1">
    <citation type="journal article" date="2019" name="Int. J. Syst. Evol. Microbiol.">
        <title>The Global Catalogue of Microorganisms (GCM) 10K type strain sequencing project: providing services to taxonomists for standard genome sequencing and annotation.</title>
        <authorList>
            <consortium name="The Broad Institute Genomics Platform"/>
            <consortium name="The Broad Institute Genome Sequencing Center for Infectious Disease"/>
            <person name="Wu L."/>
            <person name="Ma J."/>
        </authorList>
    </citation>
    <scope>NUCLEOTIDE SEQUENCE [LARGE SCALE GENOMIC DNA]</scope>
    <source>
        <strain evidence="13">JCM 18063</strain>
    </source>
</reference>
<evidence type="ECO:0000256" key="9">
    <source>
        <dbReference type="ARBA" id="ARBA00047989"/>
    </source>
</evidence>
<evidence type="ECO:0000313" key="13">
    <source>
        <dbReference type="Proteomes" id="UP001500956"/>
    </source>
</evidence>
<dbReference type="Proteomes" id="UP001500956">
    <property type="component" value="Unassembled WGS sequence"/>
</dbReference>
<keyword evidence="6" id="KW-0378">Hydrolase</keyword>
<sequence>MPDDLGAGLLRVDLGDGVVAGFTTRHGGVSPAPWSSLDLSPATGDDPARVRRNRDVLAGWVGAPVAFATQVHGDDVLALGAAERAEWESGRTDSAGVADAMVTTEAGLGLGVLVADCVPVVLADPVARVAGVAHAGRRGLVAGVVDRAVDALLARGATPDGLRAAVGPAVCGDCYEVPEQMRDEVSAVVPQAWATTAAGTAGLDLPAGVLAVLAARGVPTTRVERCTLTDPDLYSHRGATAAGDVTGRQAGVVVLT</sequence>
<comment type="catalytic activity">
    <reaction evidence="11">
        <text>S-methyl-5'-thioadenosine + phosphate = 5-(methylsulfanyl)-alpha-D-ribose 1-phosphate + adenine</text>
        <dbReference type="Rhea" id="RHEA:11852"/>
        <dbReference type="ChEBI" id="CHEBI:16708"/>
        <dbReference type="ChEBI" id="CHEBI:17509"/>
        <dbReference type="ChEBI" id="CHEBI:43474"/>
        <dbReference type="ChEBI" id="CHEBI:58533"/>
        <dbReference type="EC" id="2.4.2.28"/>
    </reaction>
    <physiologicalReaction direction="left-to-right" evidence="11">
        <dbReference type="Rhea" id="RHEA:11853"/>
    </physiologicalReaction>
</comment>
<comment type="catalytic activity">
    <reaction evidence="1">
        <text>inosine + phosphate = alpha-D-ribose 1-phosphate + hypoxanthine</text>
        <dbReference type="Rhea" id="RHEA:27646"/>
        <dbReference type="ChEBI" id="CHEBI:17368"/>
        <dbReference type="ChEBI" id="CHEBI:17596"/>
        <dbReference type="ChEBI" id="CHEBI:43474"/>
        <dbReference type="ChEBI" id="CHEBI:57720"/>
        <dbReference type="EC" id="2.4.2.1"/>
    </reaction>
    <physiologicalReaction direction="left-to-right" evidence="1">
        <dbReference type="Rhea" id="RHEA:27647"/>
    </physiologicalReaction>
</comment>
<dbReference type="InterPro" id="IPR038371">
    <property type="entry name" value="Cu_polyphenol_OxRdtase_sf"/>
</dbReference>
<evidence type="ECO:0000256" key="3">
    <source>
        <dbReference type="ARBA" id="ARBA00007353"/>
    </source>
</evidence>
<evidence type="ECO:0000256" key="2">
    <source>
        <dbReference type="ARBA" id="ARBA00003215"/>
    </source>
</evidence>
<evidence type="ECO:0000256" key="7">
    <source>
        <dbReference type="ARBA" id="ARBA00022833"/>
    </source>
</evidence>
<dbReference type="SUPFAM" id="SSF64438">
    <property type="entry name" value="CNF1/YfiH-like putative cysteine hydrolases"/>
    <property type="match status" value="1"/>
</dbReference>
<dbReference type="EMBL" id="BAABID010000014">
    <property type="protein sequence ID" value="GAA4732965.1"/>
    <property type="molecule type" value="Genomic_DNA"/>
</dbReference>
<dbReference type="Gene3D" id="3.60.140.10">
    <property type="entry name" value="CNF1/YfiH-like putative cysteine hydrolases"/>
    <property type="match status" value="1"/>
</dbReference>
<evidence type="ECO:0000256" key="4">
    <source>
        <dbReference type="ARBA" id="ARBA00022679"/>
    </source>
</evidence>
<dbReference type="InterPro" id="IPR003730">
    <property type="entry name" value="Cu_polyphenol_OxRdtase"/>
</dbReference>
<dbReference type="PANTHER" id="PTHR30616">
    <property type="entry name" value="UNCHARACTERIZED PROTEIN YFIH"/>
    <property type="match status" value="1"/>
</dbReference>
<name>A0ABP8YNH7_9MICO</name>
<comment type="catalytic activity">
    <reaction evidence="10">
        <text>adenosine + phosphate = alpha-D-ribose 1-phosphate + adenine</text>
        <dbReference type="Rhea" id="RHEA:27642"/>
        <dbReference type="ChEBI" id="CHEBI:16335"/>
        <dbReference type="ChEBI" id="CHEBI:16708"/>
        <dbReference type="ChEBI" id="CHEBI:43474"/>
        <dbReference type="ChEBI" id="CHEBI:57720"/>
        <dbReference type="EC" id="2.4.2.1"/>
    </reaction>
    <physiologicalReaction direction="left-to-right" evidence="10">
        <dbReference type="Rhea" id="RHEA:27643"/>
    </physiologicalReaction>
</comment>
<evidence type="ECO:0000256" key="8">
    <source>
        <dbReference type="ARBA" id="ARBA00023008"/>
    </source>
</evidence>
<evidence type="ECO:0000256" key="5">
    <source>
        <dbReference type="ARBA" id="ARBA00022723"/>
    </source>
</evidence>
<comment type="caution">
    <text evidence="12">The sequence shown here is derived from an EMBL/GenBank/DDBJ whole genome shotgun (WGS) entry which is preliminary data.</text>
</comment>
<keyword evidence="8" id="KW-0186">Copper</keyword>
<evidence type="ECO:0000256" key="1">
    <source>
        <dbReference type="ARBA" id="ARBA00000553"/>
    </source>
</evidence>
<evidence type="ECO:0000313" key="12">
    <source>
        <dbReference type="EMBL" id="GAA4732965.1"/>
    </source>
</evidence>
<dbReference type="PANTHER" id="PTHR30616:SF2">
    <property type="entry name" value="PURINE NUCLEOSIDE PHOSPHORYLASE LACC1"/>
    <property type="match status" value="1"/>
</dbReference>
<dbReference type="CDD" id="cd16833">
    <property type="entry name" value="YfiH"/>
    <property type="match status" value="1"/>
</dbReference>
<keyword evidence="4" id="KW-0808">Transferase</keyword>
<gene>
    <name evidence="12" type="primary">pgeF</name>
    <name evidence="12" type="ORF">GCM10023216_26410</name>
</gene>
<comment type="similarity">
    <text evidence="3">Belongs to the purine nucleoside phosphorylase YfiH/LACC1 family.</text>
</comment>
<evidence type="ECO:0000256" key="6">
    <source>
        <dbReference type="ARBA" id="ARBA00022801"/>
    </source>
</evidence>
<protein>
    <submittedName>
        <fullName evidence="12">Peptidoglycan editing factor PgeF</fullName>
    </submittedName>
</protein>
<accession>A0ABP8YNH7</accession>
<comment type="function">
    <text evidence="2">Purine nucleoside enzyme that catalyzes the phosphorolysis of adenosine and inosine nucleosides, yielding D-ribose 1-phosphate and the respective free bases, adenine and hypoxanthine. Also catalyzes the phosphorolysis of S-methyl-5'-thioadenosine into adenine and S-methyl-5-thio-alpha-D-ribose 1-phosphate. Also has adenosine deaminase activity.</text>
</comment>
<comment type="catalytic activity">
    <reaction evidence="9">
        <text>adenosine + H2O + H(+) = inosine + NH4(+)</text>
        <dbReference type="Rhea" id="RHEA:24408"/>
        <dbReference type="ChEBI" id="CHEBI:15377"/>
        <dbReference type="ChEBI" id="CHEBI:15378"/>
        <dbReference type="ChEBI" id="CHEBI:16335"/>
        <dbReference type="ChEBI" id="CHEBI:17596"/>
        <dbReference type="ChEBI" id="CHEBI:28938"/>
        <dbReference type="EC" id="3.5.4.4"/>
    </reaction>
    <physiologicalReaction direction="left-to-right" evidence="9">
        <dbReference type="Rhea" id="RHEA:24409"/>
    </physiologicalReaction>
</comment>
<keyword evidence="5" id="KW-0479">Metal-binding</keyword>
<keyword evidence="13" id="KW-1185">Reference proteome</keyword>
<proteinExistence type="inferred from homology"/>
<organism evidence="12 13">
    <name type="scientific">Isoptericola chiayiensis</name>
    <dbReference type="NCBI Taxonomy" id="579446"/>
    <lineage>
        <taxon>Bacteria</taxon>
        <taxon>Bacillati</taxon>
        <taxon>Actinomycetota</taxon>
        <taxon>Actinomycetes</taxon>
        <taxon>Micrococcales</taxon>
        <taxon>Promicromonosporaceae</taxon>
        <taxon>Isoptericola</taxon>
    </lineage>
</organism>
<dbReference type="InterPro" id="IPR011324">
    <property type="entry name" value="Cytotoxic_necrot_fac-like_cat"/>
</dbReference>
<evidence type="ECO:0000256" key="10">
    <source>
        <dbReference type="ARBA" id="ARBA00048968"/>
    </source>
</evidence>
<dbReference type="Pfam" id="PF02578">
    <property type="entry name" value="Cu-oxidase_4"/>
    <property type="match status" value="1"/>
</dbReference>
<keyword evidence="7" id="KW-0862">Zinc</keyword>
<dbReference type="RefSeq" id="WP_345293445.1">
    <property type="nucleotide sequence ID" value="NZ_BAABID010000014.1"/>
</dbReference>